<sequence length="100" mass="11026">MSDEDKVKETFNTVLVATAQLARNLHASASPNVYPPVLGESRVALNKSLKSFHTALDMAEISLIQARDTLQRDLNKLQQSKQPIKTENASAQSSFTIDIE</sequence>
<proteinExistence type="predicted"/>
<evidence type="ECO:0000313" key="3">
    <source>
        <dbReference type="Proteomes" id="UP000094385"/>
    </source>
</evidence>
<evidence type="ECO:0000313" key="2">
    <source>
        <dbReference type="EMBL" id="ODQ71756.1"/>
    </source>
</evidence>
<name>A0A1E3Q263_LIPST</name>
<organism evidence="2 3">
    <name type="scientific">Lipomyces starkeyi NRRL Y-11557</name>
    <dbReference type="NCBI Taxonomy" id="675824"/>
    <lineage>
        <taxon>Eukaryota</taxon>
        <taxon>Fungi</taxon>
        <taxon>Dikarya</taxon>
        <taxon>Ascomycota</taxon>
        <taxon>Saccharomycotina</taxon>
        <taxon>Lipomycetes</taxon>
        <taxon>Lipomycetales</taxon>
        <taxon>Lipomycetaceae</taxon>
        <taxon>Lipomyces</taxon>
    </lineage>
</organism>
<protein>
    <submittedName>
        <fullName evidence="2">Uncharacterized protein</fullName>
    </submittedName>
</protein>
<accession>A0A1E3Q263</accession>
<dbReference type="Proteomes" id="UP000094385">
    <property type="component" value="Unassembled WGS sequence"/>
</dbReference>
<dbReference type="EMBL" id="KV454297">
    <property type="protein sequence ID" value="ODQ71756.1"/>
    <property type="molecule type" value="Genomic_DNA"/>
</dbReference>
<keyword evidence="3" id="KW-1185">Reference proteome</keyword>
<evidence type="ECO:0000256" key="1">
    <source>
        <dbReference type="SAM" id="MobiDB-lite"/>
    </source>
</evidence>
<feature type="region of interest" description="Disordered" evidence="1">
    <location>
        <begin position="80"/>
        <end position="100"/>
    </location>
</feature>
<dbReference type="AlphaFoldDB" id="A0A1E3Q263"/>
<reference evidence="2 3" key="1">
    <citation type="journal article" date="2016" name="Proc. Natl. Acad. Sci. U.S.A.">
        <title>Comparative genomics of biotechnologically important yeasts.</title>
        <authorList>
            <person name="Riley R."/>
            <person name="Haridas S."/>
            <person name="Wolfe K.H."/>
            <person name="Lopes M.R."/>
            <person name="Hittinger C.T."/>
            <person name="Goeker M."/>
            <person name="Salamov A.A."/>
            <person name="Wisecaver J.H."/>
            <person name="Long T.M."/>
            <person name="Calvey C.H."/>
            <person name="Aerts A.L."/>
            <person name="Barry K.W."/>
            <person name="Choi C."/>
            <person name="Clum A."/>
            <person name="Coughlan A.Y."/>
            <person name="Deshpande S."/>
            <person name="Douglass A.P."/>
            <person name="Hanson S.J."/>
            <person name="Klenk H.-P."/>
            <person name="LaButti K.M."/>
            <person name="Lapidus A."/>
            <person name="Lindquist E.A."/>
            <person name="Lipzen A.M."/>
            <person name="Meier-Kolthoff J.P."/>
            <person name="Ohm R.A."/>
            <person name="Otillar R.P."/>
            <person name="Pangilinan J.L."/>
            <person name="Peng Y."/>
            <person name="Rokas A."/>
            <person name="Rosa C.A."/>
            <person name="Scheuner C."/>
            <person name="Sibirny A.A."/>
            <person name="Slot J.C."/>
            <person name="Stielow J.B."/>
            <person name="Sun H."/>
            <person name="Kurtzman C.P."/>
            <person name="Blackwell M."/>
            <person name="Grigoriev I.V."/>
            <person name="Jeffries T.W."/>
        </authorList>
    </citation>
    <scope>NUCLEOTIDE SEQUENCE [LARGE SCALE GENOMIC DNA]</scope>
    <source>
        <strain evidence="2 3">NRRL Y-11557</strain>
    </source>
</reference>
<dbReference type="OrthoDB" id="10324538at2759"/>
<gene>
    <name evidence="2" type="ORF">LIPSTDRAFT_4975</name>
</gene>